<feature type="region of interest" description="Disordered" evidence="6">
    <location>
        <begin position="138"/>
        <end position="196"/>
    </location>
</feature>
<dbReference type="STRING" id="2903.R1D0F8"/>
<evidence type="ECO:0000256" key="5">
    <source>
        <dbReference type="PROSITE-ProRule" id="PRU00288"/>
    </source>
</evidence>
<dbReference type="GeneID" id="17254247"/>
<dbReference type="Gene3D" id="1.10.220.150">
    <property type="entry name" value="Arf GTPase activating protein"/>
    <property type="match status" value="1"/>
</dbReference>
<evidence type="ECO:0000256" key="1">
    <source>
        <dbReference type="ARBA" id="ARBA00022468"/>
    </source>
</evidence>
<reference evidence="8" key="2">
    <citation type="submission" date="2024-10" db="UniProtKB">
        <authorList>
            <consortium name="EnsemblProtists"/>
        </authorList>
    </citation>
    <scope>IDENTIFICATION</scope>
</reference>
<dbReference type="PANTHER" id="PTHR45686">
    <property type="entry name" value="ADP-RIBOSYLATION FACTOR GTPASE ACTIVATING PROTEIN 3, ISOFORM H-RELATED"/>
    <property type="match status" value="1"/>
</dbReference>
<dbReference type="HOGENOM" id="CLU_1393481_0_0_1"/>
<dbReference type="GO" id="GO:0000139">
    <property type="term" value="C:Golgi membrane"/>
    <property type="evidence" value="ECO:0007669"/>
    <property type="project" value="GOC"/>
</dbReference>
<reference evidence="9" key="1">
    <citation type="journal article" date="2013" name="Nature">
        <title>Pan genome of the phytoplankton Emiliania underpins its global distribution.</title>
        <authorList>
            <person name="Read B.A."/>
            <person name="Kegel J."/>
            <person name="Klute M.J."/>
            <person name="Kuo A."/>
            <person name="Lefebvre S.C."/>
            <person name="Maumus F."/>
            <person name="Mayer C."/>
            <person name="Miller J."/>
            <person name="Monier A."/>
            <person name="Salamov A."/>
            <person name="Young J."/>
            <person name="Aguilar M."/>
            <person name="Claverie J.M."/>
            <person name="Frickenhaus S."/>
            <person name="Gonzalez K."/>
            <person name="Herman E.K."/>
            <person name="Lin Y.C."/>
            <person name="Napier J."/>
            <person name="Ogata H."/>
            <person name="Sarno A.F."/>
            <person name="Shmutz J."/>
            <person name="Schroeder D."/>
            <person name="de Vargas C."/>
            <person name="Verret F."/>
            <person name="von Dassow P."/>
            <person name="Valentin K."/>
            <person name="Van de Peer Y."/>
            <person name="Wheeler G."/>
            <person name="Dacks J.B."/>
            <person name="Delwiche C.F."/>
            <person name="Dyhrman S.T."/>
            <person name="Glockner G."/>
            <person name="John U."/>
            <person name="Richards T."/>
            <person name="Worden A.Z."/>
            <person name="Zhang X."/>
            <person name="Grigoriev I.V."/>
            <person name="Allen A.E."/>
            <person name="Bidle K."/>
            <person name="Borodovsky M."/>
            <person name="Bowler C."/>
            <person name="Brownlee C."/>
            <person name="Cock J.M."/>
            <person name="Elias M."/>
            <person name="Gladyshev V.N."/>
            <person name="Groth M."/>
            <person name="Guda C."/>
            <person name="Hadaegh A."/>
            <person name="Iglesias-Rodriguez M.D."/>
            <person name="Jenkins J."/>
            <person name="Jones B.M."/>
            <person name="Lawson T."/>
            <person name="Leese F."/>
            <person name="Lindquist E."/>
            <person name="Lobanov A."/>
            <person name="Lomsadze A."/>
            <person name="Malik S.B."/>
            <person name="Marsh M.E."/>
            <person name="Mackinder L."/>
            <person name="Mock T."/>
            <person name="Mueller-Roeber B."/>
            <person name="Pagarete A."/>
            <person name="Parker M."/>
            <person name="Probert I."/>
            <person name="Quesneville H."/>
            <person name="Raines C."/>
            <person name="Rensing S.A."/>
            <person name="Riano-Pachon D.M."/>
            <person name="Richier S."/>
            <person name="Rokitta S."/>
            <person name="Shiraiwa Y."/>
            <person name="Soanes D.M."/>
            <person name="van der Giezen M."/>
            <person name="Wahlund T.M."/>
            <person name="Williams B."/>
            <person name="Wilson W."/>
            <person name="Wolfe G."/>
            <person name="Wurch L.L."/>
        </authorList>
    </citation>
    <scope>NUCLEOTIDE SEQUENCE</scope>
</reference>
<keyword evidence="2" id="KW-0479">Metal-binding</keyword>
<dbReference type="GO" id="GO:0008270">
    <property type="term" value="F:zinc ion binding"/>
    <property type="evidence" value="ECO:0007669"/>
    <property type="project" value="UniProtKB-KW"/>
</dbReference>
<proteinExistence type="predicted"/>
<dbReference type="EnsemblProtists" id="EOD08095">
    <property type="protein sequence ID" value="EOD08095"/>
    <property type="gene ID" value="EMIHUDRAFT_631905"/>
</dbReference>
<feature type="domain" description="Arf-GAP" evidence="7">
    <location>
        <begin position="9"/>
        <end position="124"/>
    </location>
</feature>
<evidence type="ECO:0000256" key="4">
    <source>
        <dbReference type="ARBA" id="ARBA00022833"/>
    </source>
</evidence>
<dbReference type="GO" id="GO:0048205">
    <property type="term" value="P:COPI coating of Golgi vesicle"/>
    <property type="evidence" value="ECO:0007669"/>
    <property type="project" value="TreeGrafter"/>
</dbReference>
<dbReference type="Pfam" id="PF01412">
    <property type="entry name" value="ArfGap"/>
    <property type="match status" value="1"/>
</dbReference>
<dbReference type="CDD" id="cd08830">
    <property type="entry name" value="ArfGap_ArfGap1"/>
    <property type="match status" value="1"/>
</dbReference>
<organism evidence="8 9">
    <name type="scientific">Emiliania huxleyi (strain CCMP1516)</name>
    <dbReference type="NCBI Taxonomy" id="280463"/>
    <lineage>
        <taxon>Eukaryota</taxon>
        <taxon>Haptista</taxon>
        <taxon>Haptophyta</taxon>
        <taxon>Prymnesiophyceae</taxon>
        <taxon>Isochrysidales</taxon>
        <taxon>Noelaerhabdaceae</taxon>
        <taxon>Emiliania</taxon>
    </lineage>
</organism>
<name>A0A0D3IA10_EMIH1</name>
<dbReference type="RefSeq" id="XP_005760524.1">
    <property type="nucleotide sequence ID" value="XM_005760467.1"/>
</dbReference>
<evidence type="ECO:0000259" key="7">
    <source>
        <dbReference type="PROSITE" id="PS50115"/>
    </source>
</evidence>
<dbReference type="eggNOG" id="KOG0706">
    <property type="taxonomic scope" value="Eukaryota"/>
</dbReference>
<dbReference type="SMART" id="SM00105">
    <property type="entry name" value="ArfGap"/>
    <property type="match status" value="1"/>
</dbReference>
<dbReference type="PROSITE" id="PS50115">
    <property type="entry name" value="ARFGAP"/>
    <property type="match status" value="1"/>
</dbReference>
<accession>A0A0D3IA10</accession>
<dbReference type="PRINTS" id="PR00405">
    <property type="entry name" value="REVINTRACTNG"/>
</dbReference>
<dbReference type="KEGG" id="ehx:EMIHUDRAFT_631905"/>
<evidence type="ECO:0000313" key="8">
    <source>
        <dbReference type="EnsemblProtists" id="EOD08095"/>
    </source>
</evidence>
<keyword evidence="3 5" id="KW-0863">Zinc-finger</keyword>
<evidence type="ECO:0000256" key="2">
    <source>
        <dbReference type="ARBA" id="ARBA00022723"/>
    </source>
</evidence>
<evidence type="ECO:0000256" key="6">
    <source>
        <dbReference type="SAM" id="MobiDB-lite"/>
    </source>
</evidence>
<keyword evidence="4" id="KW-0862">Zinc</keyword>
<evidence type="ECO:0000256" key="3">
    <source>
        <dbReference type="ARBA" id="ARBA00022771"/>
    </source>
</evidence>
<sequence length="196" mass="20435">MSLYGREAMAFFDKLKEADAGNGKCVDCGANSPLWASLSYGTYFCLECSGVHRNLGVHISFVRSLNMDSWSEQQQQRMTCGGNTAFRQYLRQCGMPEELQSGGGQFAGCESQAEGAIRQKYNTRSAAAYRAWLAERSRGEGGAPAPPSVPYEPPPPPPPPTGCNGGAGGGAAGAGVRGASGCGSSSAGRMMQGFGS</sequence>
<dbReference type="SUPFAM" id="SSF57863">
    <property type="entry name" value="ArfGap/RecO-like zinc finger"/>
    <property type="match status" value="1"/>
</dbReference>
<protein>
    <recommendedName>
        <fullName evidence="7">Arf-GAP domain-containing protein</fullName>
    </recommendedName>
</protein>
<feature type="compositionally biased region" description="Gly residues" evidence="6">
    <location>
        <begin position="163"/>
        <end position="181"/>
    </location>
</feature>
<dbReference type="PANTHER" id="PTHR45686:SF4">
    <property type="entry name" value="ADP-RIBOSYLATION FACTOR GTPASE ACTIVATING PROTEIN 3, ISOFORM H"/>
    <property type="match status" value="1"/>
</dbReference>
<dbReference type="PaxDb" id="2903-EOD08095"/>
<dbReference type="InterPro" id="IPR037278">
    <property type="entry name" value="ARFGAP/RecO"/>
</dbReference>
<dbReference type="GO" id="GO:0005096">
    <property type="term" value="F:GTPase activator activity"/>
    <property type="evidence" value="ECO:0007669"/>
    <property type="project" value="UniProtKB-KW"/>
</dbReference>
<dbReference type="InterPro" id="IPR038508">
    <property type="entry name" value="ArfGAP_dom_sf"/>
</dbReference>
<dbReference type="InterPro" id="IPR001164">
    <property type="entry name" value="ArfGAP_dom"/>
</dbReference>
<keyword evidence="9" id="KW-1185">Reference proteome</keyword>
<keyword evidence="1" id="KW-0343">GTPase activation</keyword>
<feature type="compositionally biased region" description="Pro residues" evidence="6">
    <location>
        <begin position="144"/>
        <end position="161"/>
    </location>
</feature>
<evidence type="ECO:0000313" key="9">
    <source>
        <dbReference type="Proteomes" id="UP000013827"/>
    </source>
</evidence>
<dbReference type="AlphaFoldDB" id="A0A0D3IA10"/>
<dbReference type="Proteomes" id="UP000013827">
    <property type="component" value="Unassembled WGS sequence"/>
</dbReference>